<gene>
    <name evidence="1" type="ORF">XELAEV_18016787mg</name>
</gene>
<protein>
    <recommendedName>
        <fullName evidence="3">GIY-YIG domain-containing protein</fullName>
    </recommendedName>
</protein>
<proteinExistence type="predicted"/>
<evidence type="ECO:0008006" key="3">
    <source>
        <dbReference type="Google" id="ProtNLM"/>
    </source>
</evidence>
<organism evidence="1 2">
    <name type="scientific">Xenopus laevis</name>
    <name type="common">African clawed frog</name>
    <dbReference type="NCBI Taxonomy" id="8355"/>
    <lineage>
        <taxon>Eukaryota</taxon>
        <taxon>Metazoa</taxon>
        <taxon>Chordata</taxon>
        <taxon>Craniata</taxon>
        <taxon>Vertebrata</taxon>
        <taxon>Euteleostomi</taxon>
        <taxon>Amphibia</taxon>
        <taxon>Batrachia</taxon>
        <taxon>Anura</taxon>
        <taxon>Pipoidea</taxon>
        <taxon>Pipidae</taxon>
        <taxon>Xenopodinae</taxon>
        <taxon>Xenopus</taxon>
        <taxon>Xenopus</taxon>
    </lineage>
</organism>
<accession>A0A974DAC7</accession>
<name>A0A974DAC7_XENLA</name>
<evidence type="ECO:0000313" key="1">
    <source>
        <dbReference type="EMBL" id="OCT88162.1"/>
    </source>
</evidence>
<dbReference type="EMBL" id="CM004470">
    <property type="protein sequence ID" value="OCT88162.1"/>
    <property type="molecule type" value="Genomic_DNA"/>
</dbReference>
<evidence type="ECO:0000313" key="2">
    <source>
        <dbReference type="Proteomes" id="UP000694892"/>
    </source>
</evidence>
<dbReference type="Proteomes" id="UP000694892">
    <property type="component" value="Chromosome 3L"/>
</dbReference>
<reference evidence="2" key="1">
    <citation type="journal article" date="2016" name="Nature">
        <title>Genome evolution in the allotetraploid frog Xenopus laevis.</title>
        <authorList>
            <person name="Session A.M."/>
            <person name="Uno Y."/>
            <person name="Kwon T."/>
            <person name="Chapman J.A."/>
            <person name="Toyoda A."/>
            <person name="Takahashi S."/>
            <person name="Fukui A."/>
            <person name="Hikosaka A."/>
            <person name="Suzuki A."/>
            <person name="Kondo M."/>
            <person name="van Heeringen S.J."/>
            <person name="Quigley I."/>
            <person name="Heinz S."/>
            <person name="Ogino H."/>
            <person name="Ochi H."/>
            <person name="Hellsten U."/>
            <person name="Lyons J.B."/>
            <person name="Simakov O."/>
            <person name="Putnam N."/>
            <person name="Stites J."/>
            <person name="Kuroki Y."/>
            <person name="Tanaka T."/>
            <person name="Michiue T."/>
            <person name="Watanabe M."/>
            <person name="Bogdanovic O."/>
            <person name="Lister R."/>
            <person name="Georgiou G."/>
            <person name="Paranjpe S.S."/>
            <person name="van Kruijsbergen I."/>
            <person name="Shu S."/>
            <person name="Carlson J."/>
            <person name="Kinoshita T."/>
            <person name="Ohta Y."/>
            <person name="Mawaribuchi S."/>
            <person name="Jenkins J."/>
            <person name="Grimwood J."/>
            <person name="Schmutz J."/>
            <person name="Mitros T."/>
            <person name="Mozaffari S.V."/>
            <person name="Suzuki Y."/>
            <person name="Haramoto Y."/>
            <person name="Yamamoto T.S."/>
            <person name="Takagi C."/>
            <person name="Heald R."/>
            <person name="Miller K."/>
            <person name="Haudenschild C."/>
            <person name="Kitzman J."/>
            <person name="Nakayama T."/>
            <person name="Izutsu Y."/>
            <person name="Robert J."/>
            <person name="Fortriede J."/>
            <person name="Burns K."/>
            <person name="Lotay V."/>
            <person name="Karimi K."/>
            <person name="Yasuoka Y."/>
            <person name="Dichmann D.S."/>
            <person name="Flajnik M.F."/>
            <person name="Houston D.W."/>
            <person name="Shendure J."/>
            <person name="DuPasquier L."/>
            <person name="Vize P.D."/>
            <person name="Zorn A.M."/>
            <person name="Ito M."/>
            <person name="Marcotte E.M."/>
            <person name="Wallingford J.B."/>
            <person name="Ito Y."/>
            <person name="Asashima M."/>
            <person name="Ueno N."/>
            <person name="Matsuda Y."/>
            <person name="Veenstra G.J."/>
            <person name="Fujiyama A."/>
            <person name="Harland R.M."/>
            <person name="Taira M."/>
            <person name="Rokhsar D.S."/>
        </authorList>
    </citation>
    <scope>NUCLEOTIDE SEQUENCE [LARGE SCALE GENOMIC DNA]</scope>
    <source>
        <strain evidence="2">J</strain>
    </source>
</reference>
<feature type="non-terminal residue" evidence="1">
    <location>
        <position position="1"/>
    </location>
</feature>
<dbReference type="AlphaFoldDB" id="A0A974DAC7"/>
<sequence length="232" mass="26522">RVLCDIAVTVILSYNQQMALCDIAVTVILSYNRQRALCDIAVSPQANYLKEVIGESPQISYRWSNNLYDRLIQSHYINLTKTTWLSHNTKGCYRCGDCVACPFVSKRTTFLGRLDIKEYTIKHLINCKTTGIIYVMECICGKRYVGKTKRQIMEHVGDVRNKRNTSIANHINGHHNGDCGIMKFIAVDHVKSTTRIGVIDRKLLQREAEWIFWLNSKAPIGLNEGFTFSPFL</sequence>